<dbReference type="STRING" id="768704.Desmer_4144"/>
<keyword evidence="3" id="KW-0808">Transferase</keyword>
<keyword evidence="1" id="KW-1133">Transmembrane helix</keyword>
<evidence type="ECO:0000313" key="4">
    <source>
        <dbReference type="Proteomes" id="UP000005262"/>
    </source>
</evidence>
<reference evidence="3 4" key="1">
    <citation type="journal article" date="2012" name="J. Bacteriol.">
        <title>Complete genome sequences of Desulfosporosinus orientis DSM765T, Desulfosporosinus youngiae DSM17734T, Desulfosporosinus meridiei DSM13257T, and Desulfosporosinus acidiphilus DSM22704T.</title>
        <authorList>
            <person name="Pester M."/>
            <person name="Brambilla E."/>
            <person name="Alazard D."/>
            <person name="Rattei T."/>
            <person name="Weinmaier T."/>
            <person name="Han J."/>
            <person name="Lucas S."/>
            <person name="Lapidus A."/>
            <person name="Cheng J.F."/>
            <person name="Goodwin L."/>
            <person name="Pitluck S."/>
            <person name="Peters L."/>
            <person name="Ovchinnikova G."/>
            <person name="Teshima H."/>
            <person name="Detter J.C."/>
            <person name="Han C.S."/>
            <person name="Tapia R."/>
            <person name="Land M.L."/>
            <person name="Hauser L."/>
            <person name="Kyrpides N.C."/>
            <person name="Ivanova N.N."/>
            <person name="Pagani I."/>
            <person name="Huntmann M."/>
            <person name="Wei C.L."/>
            <person name="Davenport K.W."/>
            <person name="Daligault H."/>
            <person name="Chain P.S."/>
            <person name="Chen A."/>
            <person name="Mavromatis K."/>
            <person name="Markowitz V."/>
            <person name="Szeto E."/>
            <person name="Mikhailova N."/>
            <person name="Pati A."/>
            <person name="Wagner M."/>
            <person name="Woyke T."/>
            <person name="Ollivier B."/>
            <person name="Klenk H.P."/>
            <person name="Spring S."/>
            <person name="Loy A."/>
        </authorList>
    </citation>
    <scope>NUCLEOTIDE SEQUENCE [LARGE SCALE GENOMIC DNA]</scope>
    <source>
        <strain evidence="4">ATCC BAA-275 / DSM 13257 / NCIMB 13706 / S10</strain>
    </source>
</reference>
<proteinExistence type="predicted"/>
<dbReference type="PANTHER" id="PTHR43685">
    <property type="entry name" value="GLYCOSYLTRANSFERASE"/>
    <property type="match status" value="1"/>
</dbReference>
<dbReference type="AlphaFoldDB" id="J7J3X5"/>
<dbReference type="Gene3D" id="3.90.550.10">
    <property type="entry name" value="Spore Coat Polysaccharide Biosynthesis Protein SpsA, Chain A"/>
    <property type="match status" value="1"/>
</dbReference>
<dbReference type="eggNOG" id="COG1216">
    <property type="taxonomic scope" value="Bacteria"/>
</dbReference>
<keyword evidence="1" id="KW-0472">Membrane</keyword>
<organism evidence="3 4">
    <name type="scientific">Desulfosporosinus meridiei (strain ATCC BAA-275 / DSM 13257 / KCTC 12902 / NCIMB 13706 / S10)</name>
    <dbReference type="NCBI Taxonomy" id="768704"/>
    <lineage>
        <taxon>Bacteria</taxon>
        <taxon>Bacillati</taxon>
        <taxon>Bacillota</taxon>
        <taxon>Clostridia</taxon>
        <taxon>Eubacteriales</taxon>
        <taxon>Desulfitobacteriaceae</taxon>
        <taxon>Desulfosporosinus</taxon>
    </lineage>
</organism>
<reference evidence="4" key="2">
    <citation type="submission" date="2012-08" db="EMBL/GenBank/DDBJ databases">
        <title>Finished genome of Desulfosporosinus meridiei DSM 13257.</title>
        <authorList>
            <person name="Huntemann M."/>
            <person name="Wei C.-L."/>
            <person name="Han J."/>
            <person name="Detter J.C."/>
            <person name="Han C."/>
            <person name="Davenport K."/>
            <person name="Daligault H."/>
            <person name="Erkkila T."/>
            <person name="Gu W."/>
            <person name="Munk A.C.C."/>
            <person name="Teshima H."/>
            <person name="Xu Y."/>
            <person name="Chain P."/>
            <person name="Tapia R."/>
            <person name="Chen A."/>
            <person name="Krypides N."/>
            <person name="Mavromatis K."/>
            <person name="Markowitz V."/>
            <person name="Szeto E."/>
            <person name="Ivanova N."/>
            <person name="Mikhailova N."/>
            <person name="Ovchinnikova G."/>
            <person name="Pagani I."/>
            <person name="Pati A."/>
            <person name="Goodwin L."/>
            <person name="Peters L."/>
            <person name="Pitluck S."/>
            <person name="Woyke T."/>
            <person name="Pester M."/>
            <person name="Spring S."/>
            <person name="Ollivier B."/>
            <person name="Rattei T."/>
            <person name="Klenk H.-P."/>
            <person name="Wagner M."/>
            <person name="Loy A."/>
        </authorList>
    </citation>
    <scope>NUCLEOTIDE SEQUENCE [LARGE SCALE GENOMIC DNA]</scope>
    <source>
        <strain evidence="4">ATCC BAA-275 / DSM 13257 / NCIMB 13706 / S10</strain>
    </source>
</reference>
<evidence type="ECO:0000313" key="3">
    <source>
        <dbReference type="EMBL" id="AFQ45973.1"/>
    </source>
</evidence>
<dbReference type="GO" id="GO:0016740">
    <property type="term" value="F:transferase activity"/>
    <property type="evidence" value="ECO:0007669"/>
    <property type="project" value="UniProtKB-KW"/>
</dbReference>
<dbReference type="KEGG" id="dmi:Desmer_4144"/>
<name>J7J3X5_DESMD</name>
<gene>
    <name evidence="3" type="ordered locus">Desmer_4144</name>
</gene>
<dbReference type="SUPFAM" id="SSF53448">
    <property type="entry name" value="Nucleotide-diphospho-sugar transferases"/>
    <property type="match status" value="1"/>
</dbReference>
<dbReference type="Pfam" id="PF00535">
    <property type="entry name" value="Glycos_transf_2"/>
    <property type="match status" value="1"/>
</dbReference>
<accession>J7J3X5</accession>
<dbReference type="EMBL" id="CP003629">
    <property type="protein sequence ID" value="AFQ45973.1"/>
    <property type="molecule type" value="Genomic_DNA"/>
</dbReference>
<protein>
    <submittedName>
        <fullName evidence="3">Putative glycosyltransferase</fullName>
    </submittedName>
</protein>
<dbReference type="InterPro" id="IPR001173">
    <property type="entry name" value="Glyco_trans_2-like"/>
</dbReference>
<dbReference type="HOGENOM" id="CLU_933607_0_0_9"/>
<feature type="domain" description="Glycosyltransferase 2-like" evidence="2">
    <location>
        <begin position="11"/>
        <end position="121"/>
    </location>
</feature>
<dbReference type="InterPro" id="IPR050834">
    <property type="entry name" value="Glycosyltransf_2"/>
</dbReference>
<dbReference type="CDD" id="cd00761">
    <property type="entry name" value="Glyco_tranf_GTA_type"/>
    <property type="match status" value="1"/>
</dbReference>
<feature type="transmembrane region" description="Helical" evidence="1">
    <location>
        <begin position="233"/>
        <end position="251"/>
    </location>
</feature>
<dbReference type="PANTHER" id="PTHR43685:SF2">
    <property type="entry name" value="GLYCOSYLTRANSFERASE 2-LIKE DOMAIN-CONTAINING PROTEIN"/>
    <property type="match status" value="1"/>
</dbReference>
<keyword evidence="4" id="KW-1185">Reference proteome</keyword>
<evidence type="ECO:0000256" key="1">
    <source>
        <dbReference type="SAM" id="Phobius"/>
    </source>
</evidence>
<evidence type="ECO:0000259" key="2">
    <source>
        <dbReference type="Pfam" id="PF00535"/>
    </source>
</evidence>
<dbReference type="Proteomes" id="UP000005262">
    <property type="component" value="Chromosome"/>
</dbReference>
<dbReference type="InterPro" id="IPR029044">
    <property type="entry name" value="Nucleotide-diphossugar_trans"/>
</dbReference>
<keyword evidence="1" id="KW-0812">Transmembrane</keyword>
<sequence>MRKVYTNDLLSIVIITCNREKELKRAIDSCITFADMNCEIIIVDNNSSDNTKEMLNKIITPPHIKIRPFFMNSNLGVAGARNYGFNMARSRVVFFLDDDAYFDDNSKELSYAYDYMLKNNGVFAIATEIYDLKEKCLLRDIGSRENPNNVFSFIGASHFIRKDYVTTKHLYPEKLFYGCEELFACICAYNQGYYVEYNPHIKVIHNPSLLTRANEFEINLNILINKFVVKKLTLPRALLAISMVMFYLRIVKLCKFCLRDYGEGYNLYKKRFKENRYATNRMGFNRTLQLIKSFGIYRLL</sequence>